<evidence type="ECO:0000313" key="2">
    <source>
        <dbReference type="EMBL" id="SUA57488.1"/>
    </source>
</evidence>
<evidence type="ECO:0000313" key="4">
    <source>
        <dbReference type="Proteomes" id="UP000594903"/>
    </source>
</evidence>
<dbReference type="Gene3D" id="3.40.50.360">
    <property type="match status" value="1"/>
</dbReference>
<keyword evidence="4" id="KW-1185">Reference proteome</keyword>
<dbReference type="AlphaFoldDB" id="A0A378XIV1"/>
<dbReference type="EMBL" id="CP065725">
    <property type="protein sequence ID" value="QPT39768.1"/>
    <property type="molecule type" value="Genomic_DNA"/>
</dbReference>
<dbReference type="STRING" id="1122619.GCA_000373745_00286"/>
<dbReference type="InterPro" id="IPR029039">
    <property type="entry name" value="Flavoprotein-like_sf"/>
</dbReference>
<dbReference type="OrthoDB" id="5736081at2"/>
<accession>A0A378XIV1</accession>
<reference evidence="2 3" key="1">
    <citation type="submission" date="2018-06" db="EMBL/GenBank/DDBJ databases">
        <authorList>
            <consortium name="Pathogen Informatics"/>
            <person name="Doyle S."/>
        </authorList>
    </citation>
    <scope>NUCLEOTIDE SEQUENCE [LARGE SCALE GENOMIC DNA]</scope>
    <source>
        <strain evidence="2 3">NCTC11997</strain>
    </source>
</reference>
<dbReference type="Proteomes" id="UP000254603">
    <property type="component" value="Unassembled WGS sequence"/>
</dbReference>
<sequence>MSSNTKTLLVIWHSRTSASKQAAYAAARAAEATIGELLTLEDSTQNPDKYAVLLRKSSKVTLDELLKAQSYLFCAPENLASLSGQMKEFFDSFYYDLLGKIEGRHYSAIIAAGTDGAGAKKQLERICTGWRLNQVVPSIILNTASATEEEIRAQKHLSPEQIARAEEIGSTLIALLST</sequence>
<protein>
    <submittedName>
        <fullName evidence="1">NAD(P)H-dependent oxidoreductase</fullName>
    </submittedName>
</protein>
<proteinExistence type="predicted"/>
<dbReference type="EMBL" id="UGSB01000001">
    <property type="protein sequence ID" value="SUA57488.1"/>
    <property type="molecule type" value="Genomic_DNA"/>
</dbReference>
<dbReference type="RefSeq" id="WP_018573464.1">
    <property type="nucleotide sequence ID" value="NZ_CP065725.1"/>
</dbReference>
<reference evidence="1 4" key="2">
    <citation type="submission" date="2020-12" db="EMBL/GenBank/DDBJ databases">
        <title>FDA dAtabase for Regulatory Grade micrObial Sequences (FDA-ARGOS): Supporting development and validation of Infectious Disease Dx tests.</title>
        <authorList>
            <person name="Sproer C."/>
            <person name="Gronow S."/>
            <person name="Severitt S."/>
            <person name="Schroder I."/>
            <person name="Tallon L."/>
            <person name="Sadzewicz L."/>
            <person name="Zhao X."/>
            <person name="Boylan J."/>
            <person name="Ott S."/>
            <person name="Bowen H."/>
            <person name="Vavikolanu K."/>
            <person name="Mehta A."/>
            <person name="Aluvathingal J."/>
            <person name="Nadendla S."/>
            <person name="Lowell S."/>
            <person name="Myers T."/>
            <person name="Yan Y."/>
            <person name="Sichtig H."/>
        </authorList>
    </citation>
    <scope>NUCLEOTIDE SEQUENCE [LARGE SCALE GENOMIC DNA]</scope>
    <source>
        <strain evidence="1 4">FDAARGOS_872</strain>
    </source>
</reference>
<organism evidence="2 3">
    <name type="scientific">Oligella ureolytica</name>
    <dbReference type="NCBI Taxonomy" id="90244"/>
    <lineage>
        <taxon>Bacteria</taxon>
        <taxon>Pseudomonadati</taxon>
        <taxon>Pseudomonadota</taxon>
        <taxon>Betaproteobacteria</taxon>
        <taxon>Burkholderiales</taxon>
        <taxon>Alcaligenaceae</taxon>
        <taxon>Oligella</taxon>
    </lineage>
</organism>
<dbReference type="Proteomes" id="UP000594903">
    <property type="component" value="Chromosome"/>
</dbReference>
<dbReference type="SUPFAM" id="SSF52218">
    <property type="entry name" value="Flavoproteins"/>
    <property type="match status" value="1"/>
</dbReference>
<evidence type="ECO:0000313" key="1">
    <source>
        <dbReference type="EMBL" id="QPT39768.1"/>
    </source>
</evidence>
<gene>
    <name evidence="1" type="ORF">I6G29_11675</name>
    <name evidence="2" type="ORF">NCTC11997_02403</name>
</gene>
<evidence type="ECO:0000313" key="3">
    <source>
        <dbReference type="Proteomes" id="UP000254603"/>
    </source>
</evidence>
<name>A0A378XIV1_9BURK</name>